<sequence>MSSPRVLLLSLSLSLSLLSAAWAIETSHRPSNLTVELSGLIPACAEACFISFLGANYGLARGARIPSLVDLCSARGETGFTVGEGAVQCIAAERRVGACRRGEEDDAAVLYRAYRMCEDQQGAILPTHGVITATLIVPPSGGGPISYPAPSRTGLTSLTSTRLPTRFVVDTRSSTSVRPASTDMTLRTSVASTAAAETTGTPSSTGEAAAAASGASITPVQKAGIALGVIGFAAVAVGLLLMYRLYRAKSRRGRHEPLAGSPRRRDSWGYKFDDRSGGGGGGGEPAWTANPVRPSNGSKHGSPAATMAGATAAGRERALPPTPTPTPPSQQAAASKPPAPRAYNRSSWRPSLIGVAISPSHSKITGRGTPTPPRPVSKLLPAKPVLFLDIPVRPPPLPGIPSPKHKRVASRPPVLPKLQIPRGHEYLHAAAPETTNKPRESTMTEFEEDGRDSSTVLSPETQIWSPPSAASAAYHVADRQRNWMPGGSNIVQAVELEGTTPMSALPKLATSVTILPVAKGRGPGNQTGEASERGPAPRRSSSVPIPPAPARQSIRVVTEPLMAAGDARDDVVPRPLFSGAGWSSRDTAPARRSFGRSLMRPRAPSGDSGITNISVSSDDEHELQSPRASQANLSPVAESPRSGRGRSPVAYPKIPGRENGPTGKEKPAQPAIMPILYKSAHHRTASGGMGNSVAVLTAGPLRPMQNPALLRTGSPTMRIVEPSPEPQDDDRAMLPSAAPHGRHQHVPAQAVEKQQQQQQRRRRRRPEFPPRSQAAAGVAQHETHTQPHHDPIQPQPLSQLQDEVRPQQHQAPQAAQSQAQARPESKTVQQHAQRDDPNPPRQEQTHQQQQPTAQKLPPKPGAPSWIPGLPAHPHPLRRPRHTSTLWLPPQARKRRSLKKRKPIETEPHHHEKSPPRPRPQHVDPAHQHDDEHRQHESLPGVRVHVRQQQQQQPQQQIPQSIIAKRLGHGRAVNMSISTNNSLGSSNNRPRGSGEPMYPSSDLVTPQRYSGDLPSTPTWLPRLTPTRRGEDLYLNVQ</sequence>
<feature type="compositionally biased region" description="Low complexity" evidence="1">
    <location>
        <begin position="304"/>
        <end position="313"/>
    </location>
</feature>
<feature type="compositionally biased region" description="Basic and acidic residues" evidence="1">
    <location>
        <begin position="263"/>
        <end position="276"/>
    </location>
</feature>
<dbReference type="Proteomes" id="UP000317257">
    <property type="component" value="Unassembled WGS sequence"/>
</dbReference>
<feature type="signal peptide" evidence="3">
    <location>
        <begin position="1"/>
        <end position="23"/>
    </location>
</feature>
<feature type="region of interest" description="Disordered" evidence="1">
    <location>
        <begin position="975"/>
        <end position="1036"/>
    </location>
</feature>
<feature type="compositionally biased region" description="Basic and acidic residues" evidence="1">
    <location>
        <begin position="902"/>
        <end position="936"/>
    </location>
</feature>
<evidence type="ECO:0000256" key="2">
    <source>
        <dbReference type="SAM" id="Phobius"/>
    </source>
</evidence>
<feature type="compositionally biased region" description="Low complexity" evidence="1">
    <location>
        <begin position="807"/>
        <end position="821"/>
    </location>
</feature>
<feature type="region of interest" description="Disordered" evidence="1">
    <location>
        <begin position="576"/>
        <end position="669"/>
    </location>
</feature>
<accession>A0A5C6G853</accession>
<dbReference type="EMBL" id="SBHS01000027">
    <property type="protein sequence ID" value="TWU72481.1"/>
    <property type="molecule type" value="Genomic_DNA"/>
</dbReference>
<name>A0A5C6G853_METRR</name>
<proteinExistence type="predicted"/>
<evidence type="ECO:0000256" key="3">
    <source>
        <dbReference type="SAM" id="SignalP"/>
    </source>
</evidence>
<gene>
    <name evidence="4" type="ORF">ED733_000506</name>
</gene>
<keyword evidence="2" id="KW-1133">Transmembrane helix</keyword>
<keyword evidence="2" id="KW-0812">Transmembrane</keyword>
<feature type="region of interest" description="Disordered" evidence="1">
    <location>
        <begin position="516"/>
        <end position="554"/>
    </location>
</feature>
<feature type="region of interest" description="Disordered" evidence="1">
    <location>
        <begin position="251"/>
        <end position="347"/>
    </location>
</feature>
<keyword evidence="3" id="KW-0732">Signal</keyword>
<feature type="region of interest" description="Disordered" evidence="1">
    <location>
        <begin position="703"/>
        <end position="937"/>
    </location>
</feature>
<protein>
    <submittedName>
        <fullName evidence="4">Uncharacterized protein</fullName>
    </submittedName>
</protein>
<evidence type="ECO:0000313" key="5">
    <source>
        <dbReference type="Proteomes" id="UP000317257"/>
    </source>
</evidence>
<evidence type="ECO:0000256" key="1">
    <source>
        <dbReference type="SAM" id="MobiDB-lite"/>
    </source>
</evidence>
<feature type="transmembrane region" description="Helical" evidence="2">
    <location>
        <begin position="225"/>
        <end position="246"/>
    </location>
</feature>
<keyword evidence="2" id="KW-0472">Membrane</keyword>
<feature type="compositionally biased region" description="Low complexity" evidence="1">
    <location>
        <begin position="841"/>
        <end position="856"/>
    </location>
</feature>
<feature type="compositionally biased region" description="Basic and acidic residues" evidence="1">
    <location>
        <begin position="781"/>
        <end position="791"/>
    </location>
</feature>
<reference evidence="5" key="1">
    <citation type="submission" date="2018-12" db="EMBL/GenBank/DDBJ databases">
        <title>The complete genome of Metarhizium rileyi, a key fungal pathogen of Lepidoptera.</title>
        <authorList>
            <person name="Binneck E."/>
            <person name="Lastra C.C.L."/>
            <person name="Sosa-Gomez D.R."/>
        </authorList>
    </citation>
    <scope>NUCLEOTIDE SEQUENCE [LARGE SCALE GENOMIC DNA]</scope>
    <source>
        <strain evidence="5">Cep018-CH2</strain>
    </source>
</reference>
<feature type="compositionally biased region" description="Basic residues" evidence="1">
    <location>
        <begin position="891"/>
        <end position="901"/>
    </location>
</feature>
<comment type="caution">
    <text evidence="4">The sequence shown here is derived from an EMBL/GenBank/DDBJ whole genome shotgun (WGS) entry which is preliminary data.</text>
</comment>
<organism evidence="4 5">
    <name type="scientific">Metarhizium rileyi (strain RCEF 4871)</name>
    <name type="common">Nomuraea rileyi</name>
    <dbReference type="NCBI Taxonomy" id="1649241"/>
    <lineage>
        <taxon>Eukaryota</taxon>
        <taxon>Fungi</taxon>
        <taxon>Dikarya</taxon>
        <taxon>Ascomycota</taxon>
        <taxon>Pezizomycotina</taxon>
        <taxon>Sordariomycetes</taxon>
        <taxon>Hypocreomycetidae</taxon>
        <taxon>Hypocreales</taxon>
        <taxon>Clavicipitaceae</taxon>
        <taxon>Metarhizium</taxon>
    </lineage>
</organism>
<evidence type="ECO:0000313" key="4">
    <source>
        <dbReference type="EMBL" id="TWU72481.1"/>
    </source>
</evidence>
<feature type="chain" id="PRO_5022861658" evidence="3">
    <location>
        <begin position="24"/>
        <end position="1036"/>
    </location>
</feature>
<feature type="compositionally biased region" description="Low complexity" evidence="1">
    <location>
        <begin position="1012"/>
        <end position="1025"/>
    </location>
</feature>
<feature type="compositionally biased region" description="Polar residues" evidence="1">
    <location>
        <begin position="975"/>
        <end position="989"/>
    </location>
</feature>
<dbReference type="AlphaFoldDB" id="A0A5C6G853"/>